<dbReference type="AlphaFoldDB" id="A0AAD5N2J5"/>
<dbReference type="EMBL" id="JAHQIW010003767">
    <property type="protein sequence ID" value="KAJ1360037.1"/>
    <property type="molecule type" value="Genomic_DNA"/>
</dbReference>
<name>A0AAD5N2J5_PARTN</name>
<proteinExistence type="predicted"/>
<dbReference type="Proteomes" id="UP001196413">
    <property type="component" value="Unassembled WGS sequence"/>
</dbReference>
<protein>
    <submittedName>
        <fullName evidence="1">Uncharacterized protein</fullName>
    </submittedName>
</protein>
<keyword evidence="2" id="KW-1185">Reference proteome</keyword>
<reference evidence="1" key="1">
    <citation type="submission" date="2021-06" db="EMBL/GenBank/DDBJ databases">
        <title>Parelaphostrongylus tenuis whole genome reference sequence.</title>
        <authorList>
            <person name="Garwood T.J."/>
            <person name="Larsen P.A."/>
            <person name="Fountain-Jones N.M."/>
            <person name="Garbe J.R."/>
            <person name="Macchietto M.G."/>
            <person name="Kania S.A."/>
            <person name="Gerhold R.W."/>
            <person name="Richards J.E."/>
            <person name="Wolf T.M."/>
        </authorList>
    </citation>
    <scope>NUCLEOTIDE SEQUENCE</scope>
    <source>
        <strain evidence="1">MNPRO001-30</strain>
        <tissue evidence="1">Meninges</tissue>
    </source>
</reference>
<gene>
    <name evidence="1" type="ORF">KIN20_018917</name>
</gene>
<evidence type="ECO:0000313" key="2">
    <source>
        <dbReference type="Proteomes" id="UP001196413"/>
    </source>
</evidence>
<accession>A0AAD5N2J5</accession>
<sequence>MGLLSKEGMIAQMVVHDVDYPVACTFPPLPFRTQVDSISLKYVASAKCSLDAMDYQMISNCSPSIEVCNMMRGVGASSD</sequence>
<comment type="caution">
    <text evidence="1">The sequence shown here is derived from an EMBL/GenBank/DDBJ whole genome shotgun (WGS) entry which is preliminary data.</text>
</comment>
<evidence type="ECO:0000313" key="1">
    <source>
        <dbReference type="EMBL" id="KAJ1360037.1"/>
    </source>
</evidence>
<organism evidence="1 2">
    <name type="scientific">Parelaphostrongylus tenuis</name>
    <name type="common">Meningeal worm</name>
    <dbReference type="NCBI Taxonomy" id="148309"/>
    <lineage>
        <taxon>Eukaryota</taxon>
        <taxon>Metazoa</taxon>
        <taxon>Ecdysozoa</taxon>
        <taxon>Nematoda</taxon>
        <taxon>Chromadorea</taxon>
        <taxon>Rhabditida</taxon>
        <taxon>Rhabditina</taxon>
        <taxon>Rhabditomorpha</taxon>
        <taxon>Strongyloidea</taxon>
        <taxon>Metastrongylidae</taxon>
        <taxon>Parelaphostrongylus</taxon>
    </lineage>
</organism>